<dbReference type="OrthoDB" id="654211at2759"/>
<dbReference type="Gene3D" id="3.40.1800.20">
    <property type="match status" value="1"/>
</dbReference>
<dbReference type="STRING" id="30019.A0A0M5J8J6"/>
<reference evidence="4 5" key="1">
    <citation type="submission" date="2015-08" db="EMBL/GenBank/DDBJ databases">
        <title>Ancestral chromatin configuration constrains chromatin evolution on differentiating sex chromosomes in Drosophila.</title>
        <authorList>
            <person name="Zhou Q."/>
            <person name="Bachtrog D."/>
        </authorList>
    </citation>
    <scope>NUCLEOTIDE SEQUENCE [LARGE SCALE GENOMIC DNA]</scope>
    <source>
        <tissue evidence="4">Whole larvae</tissue>
    </source>
</reference>
<dbReference type="InterPro" id="IPR012934">
    <property type="entry name" value="Znf_AD"/>
</dbReference>
<proteinExistence type="predicted"/>
<name>A0A0M5J8J6_DROBS</name>
<dbReference type="EMBL" id="CP012523">
    <property type="protein sequence ID" value="ALC37981.1"/>
    <property type="molecule type" value="Genomic_DNA"/>
</dbReference>
<dbReference type="GO" id="GO:0008270">
    <property type="term" value="F:zinc ion binding"/>
    <property type="evidence" value="ECO:0007669"/>
    <property type="project" value="UniProtKB-UniRule"/>
</dbReference>
<evidence type="ECO:0000256" key="1">
    <source>
        <dbReference type="PROSITE-ProRule" id="PRU01263"/>
    </source>
</evidence>
<protein>
    <submittedName>
        <fullName evidence="4">Dbr</fullName>
    </submittedName>
</protein>
<feature type="compositionally biased region" description="Low complexity" evidence="2">
    <location>
        <begin position="596"/>
        <end position="608"/>
    </location>
</feature>
<feature type="compositionally biased region" description="Polar residues" evidence="2">
    <location>
        <begin position="744"/>
        <end position="754"/>
    </location>
</feature>
<feature type="region of interest" description="Disordered" evidence="2">
    <location>
        <begin position="889"/>
        <end position="1061"/>
    </location>
</feature>
<feature type="compositionally biased region" description="Basic and acidic residues" evidence="2">
    <location>
        <begin position="930"/>
        <end position="967"/>
    </location>
</feature>
<dbReference type="SUPFAM" id="SSF57716">
    <property type="entry name" value="Glucocorticoid receptor-like (DNA-binding domain)"/>
    <property type="match status" value="1"/>
</dbReference>
<feature type="compositionally biased region" description="Low complexity" evidence="2">
    <location>
        <begin position="108"/>
        <end position="132"/>
    </location>
</feature>
<dbReference type="PROSITE" id="PS51915">
    <property type="entry name" value="ZAD"/>
    <property type="match status" value="1"/>
</dbReference>
<feature type="region of interest" description="Disordered" evidence="2">
    <location>
        <begin position="565"/>
        <end position="629"/>
    </location>
</feature>
<dbReference type="PANTHER" id="PTHR39942:SF1">
    <property type="entry name" value="BCDNA.LD26519-RELATED"/>
    <property type="match status" value="1"/>
</dbReference>
<keyword evidence="1" id="KW-0863">Zinc-finger</keyword>
<evidence type="ECO:0000313" key="4">
    <source>
        <dbReference type="EMBL" id="ALC37981.1"/>
    </source>
</evidence>
<dbReference type="GO" id="GO:0005634">
    <property type="term" value="C:nucleus"/>
    <property type="evidence" value="ECO:0007669"/>
    <property type="project" value="InterPro"/>
</dbReference>
<evidence type="ECO:0000259" key="3">
    <source>
        <dbReference type="PROSITE" id="PS51915"/>
    </source>
</evidence>
<evidence type="ECO:0000256" key="2">
    <source>
        <dbReference type="SAM" id="MobiDB-lite"/>
    </source>
</evidence>
<feature type="region of interest" description="Disordered" evidence="2">
    <location>
        <begin position="529"/>
        <end position="553"/>
    </location>
</feature>
<feature type="region of interest" description="Disordered" evidence="2">
    <location>
        <begin position="407"/>
        <end position="440"/>
    </location>
</feature>
<feature type="region of interest" description="Disordered" evidence="2">
    <location>
        <begin position="95"/>
        <end position="146"/>
    </location>
</feature>
<feature type="domain" description="ZAD" evidence="3">
    <location>
        <begin position="7"/>
        <end position="85"/>
    </location>
</feature>
<feature type="binding site" evidence="1">
    <location>
        <position position="61"/>
    </location>
    <ligand>
        <name>Zn(2+)</name>
        <dbReference type="ChEBI" id="CHEBI:29105"/>
    </ligand>
</feature>
<organism evidence="4 5">
    <name type="scientific">Drosophila busckii</name>
    <name type="common">Fruit fly</name>
    <dbReference type="NCBI Taxonomy" id="30019"/>
    <lineage>
        <taxon>Eukaryota</taxon>
        <taxon>Metazoa</taxon>
        <taxon>Ecdysozoa</taxon>
        <taxon>Arthropoda</taxon>
        <taxon>Hexapoda</taxon>
        <taxon>Insecta</taxon>
        <taxon>Pterygota</taxon>
        <taxon>Neoptera</taxon>
        <taxon>Endopterygota</taxon>
        <taxon>Diptera</taxon>
        <taxon>Brachycera</taxon>
        <taxon>Muscomorpha</taxon>
        <taxon>Ephydroidea</taxon>
        <taxon>Drosophilidae</taxon>
        <taxon>Drosophila</taxon>
    </lineage>
</organism>
<feature type="compositionally biased region" description="Low complexity" evidence="2">
    <location>
        <begin position="426"/>
        <end position="440"/>
    </location>
</feature>
<sequence length="1061" mass="116145">MDAQFEHLCRICAANTKNKNTSVAESVFILKTAGLRDKIAKHLFLTVAEDDPLPKVLCKSCYRQVEATASLSNIAKHTQRVFRDFLLSTMPKLGPVPQVPSTQNQDTSASASVSISSKHTNSNNSNSNSNNNRSDHRRENPRIDTFQPIMLTRPPETTIIPLPPRNVNVSEKKKEEIVITLANKDNAMQQKKQRTVNFDMPLPGAHQFNKNNTGGIKMKNAMLPARRNSVFVDSRYNSAPMSIAQRSMQLPPSLAPLHTEISLSESTKSSPEKKPSPAGVINFIQTHGRITGKAPTIITSGIGNSYMPIRPAAASTSSISTAGVPQLPSNVLQQKRRNLKNALSNISALRDGQVSLLKSSHPRQTTDDIDIRPLVTTTVVPHQAIYGEEQSVEEALPEHIIIAAPKKKREEPPALAPATNAQKNGPTAAKTTKPAAEAPPVAAKSKLLPSMGSLPDVMSLGNVIRDPDLLRLILKALKWPVTSINSEEQMSRLKNSKFSVIMSDSNLLQDNDLTQILGPYLTPIMAAVQQQQQNQSTPNAAKETSPAKSPAHEATELRLMGTDVNPCTMPYKLPPETSVQLVPSSPTEQTPQLPVSPSKSESRSSNAKRSQRKMRARGDADTSAAANTSSAARVANELLNINTTLVSQFGSNPADAINEALISILKQREKLHSQPTRRRRSSTPADTNSELNLEDIVLVETPASLETEADGDGNANVVSFKLPAQILPEPTVVTRPIIKRRKTNAQTSNQQQKDATAKTHIETTNTTTTTPTAKTEPARASTAPVERSLSMETSVNESAVEIEPQAPTSTMPESTTLKSAEQQLEDEDEATEEVAANNGEDNSLNKPAADSNRKEDVKAVLGKKLLEAIGLPQLAKNVPVETSRDTLRSALKRSLKQAQEQQQHLKRLKQEEPVKQMADSTTKPVAGESAEEHKKAIAERELELLKRKSKSMELNKTLKDDKLERTNDISSSSRNRRSRYKSKTDINDDSGAEDGRKERWDEDDDLPLRAESRLSDPGTSSNRPTRTSKTMSKYYKSPGNEKGLLSQKSQHAMGTRSTRQR</sequence>
<keyword evidence="1" id="KW-0862">Zinc</keyword>
<dbReference type="OMA" id="NCEEQMT"/>
<dbReference type="SMART" id="SM00868">
    <property type="entry name" value="zf-AD"/>
    <property type="match status" value="1"/>
</dbReference>
<feature type="region of interest" description="Disordered" evidence="2">
    <location>
        <begin position="741"/>
        <end position="856"/>
    </location>
</feature>
<feature type="compositionally biased region" description="Basic and acidic residues" evidence="2">
    <location>
        <begin position="133"/>
        <end position="142"/>
    </location>
</feature>
<keyword evidence="1" id="KW-0479">Metal-binding</keyword>
<feature type="compositionally biased region" description="Low complexity" evidence="2">
    <location>
        <begin position="762"/>
        <end position="780"/>
    </location>
</feature>
<feature type="binding site" evidence="1">
    <location>
        <position position="9"/>
    </location>
    <ligand>
        <name>Zn(2+)</name>
        <dbReference type="ChEBI" id="CHEBI:29105"/>
    </ligand>
</feature>
<dbReference type="PANTHER" id="PTHR39942">
    <property type="entry name" value="BCDNA.LD26519-RELATED"/>
    <property type="match status" value="1"/>
</dbReference>
<feature type="binding site" evidence="1">
    <location>
        <position position="58"/>
    </location>
    <ligand>
        <name>Zn(2+)</name>
        <dbReference type="ChEBI" id="CHEBI:29105"/>
    </ligand>
</feature>
<feature type="compositionally biased region" description="Basic and acidic residues" evidence="2">
    <location>
        <begin position="993"/>
        <end position="1014"/>
    </location>
</feature>
<feature type="compositionally biased region" description="Polar residues" evidence="2">
    <location>
        <begin position="1046"/>
        <end position="1061"/>
    </location>
</feature>
<feature type="compositionally biased region" description="Polar residues" evidence="2">
    <location>
        <begin position="1017"/>
        <end position="1031"/>
    </location>
</feature>
<feature type="compositionally biased region" description="Polar residues" evidence="2">
    <location>
        <begin position="806"/>
        <end position="819"/>
    </location>
</feature>
<feature type="compositionally biased region" description="Acidic residues" evidence="2">
    <location>
        <begin position="823"/>
        <end position="832"/>
    </location>
</feature>
<accession>A0A0M5J8J6</accession>
<gene>
    <name evidence="4" type="ORF">Dbus_chr2Lg66</name>
</gene>
<feature type="region of interest" description="Disordered" evidence="2">
    <location>
        <begin position="669"/>
        <end position="688"/>
    </location>
</feature>
<evidence type="ECO:0000313" key="5">
    <source>
        <dbReference type="Proteomes" id="UP000494163"/>
    </source>
</evidence>
<keyword evidence="5" id="KW-1185">Reference proteome</keyword>
<dbReference type="Proteomes" id="UP000494163">
    <property type="component" value="Chromosome 2L"/>
</dbReference>
<feature type="compositionally biased region" description="Polar residues" evidence="2">
    <location>
        <begin position="577"/>
        <end position="595"/>
    </location>
</feature>
<dbReference type="AlphaFoldDB" id="A0A0M5J8J6"/>
<feature type="binding site" evidence="1">
    <location>
        <position position="12"/>
    </location>
    <ligand>
        <name>Zn(2+)</name>
        <dbReference type="ChEBI" id="CHEBI:29105"/>
    </ligand>
</feature>